<dbReference type="CDD" id="cd00077">
    <property type="entry name" value="HDc"/>
    <property type="match status" value="1"/>
</dbReference>
<dbReference type="AlphaFoldDB" id="A0A1M4TQ41"/>
<dbReference type="InterPro" id="IPR026875">
    <property type="entry name" value="PHydrolase_assoc_dom"/>
</dbReference>
<dbReference type="InterPro" id="IPR050135">
    <property type="entry name" value="dGTPase-like"/>
</dbReference>
<keyword evidence="5" id="KW-1185">Reference proteome</keyword>
<dbReference type="PANTHER" id="PTHR11373:SF40">
    <property type="entry name" value="DEOXYGUANOSINETRIPHOSPHATE TRIPHOSPHOHYDROLASE-LIKE PROTEIN 2"/>
    <property type="match status" value="1"/>
</dbReference>
<dbReference type="InterPro" id="IPR006261">
    <property type="entry name" value="dGTPase"/>
</dbReference>
<dbReference type="PANTHER" id="PTHR11373">
    <property type="entry name" value="DEOXYNUCLEOSIDE TRIPHOSPHATE TRIPHOSPHOHYDROLASE"/>
    <property type="match status" value="1"/>
</dbReference>
<dbReference type="SMART" id="SM00471">
    <property type="entry name" value="HDc"/>
    <property type="match status" value="1"/>
</dbReference>
<organism evidence="4 5">
    <name type="scientific">Seinonella peptonophila</name>
    <dbReference type="NCBI Taxonomy" id="112248"/>
    <lineage>
        <taxon>Bacteria</taxon>
        <taxon>Bacillati</taxon>
        <taxon>Bacillota</taxon>
        <taxon>Bacilli</taxon>
        <taxon>Bacillales</taxon>
        <taxon>Thermoactinomycetaceae</taxon>
        <taxon>Seinonella</taxon>
    </lineage>
</organism>
<protein>
    <recommendedName>
        <fullName evidence="2">Deoxyguanosinetriphosphate triphosphohydrolase-like protein</fullName>
    </recommendedName>
</protein>
<reference evidence="4 5" key="1">
    <citation type="submission" date="2016-11" db="EMBL/GenBank/DDBJ databases">
        <authorList>
            <person name="Jaros S."/>
            <person name="Januszkiewicz K."/>
            <person name="Wedrychowicz H."/>
        </authorList>
    </citation>
    <scope>NUCLEOTIDE SEQUENCE [LARGE SCALE GENOMIC DNA]</scope>
    <source>
        <strain evidence="4 5">DSM 44666</strain>
    </source>
</reference>
<gene>
    <name evidence="4" type="ORF">SAMN05444392_101580</name>
</gene>
<proteinExistence type="inferred from homology"/>
<dbReference type="InterPro" id="IPR003607">
    <property type="entry name" value="HD/PDEase_dom"/>
</dbReference>
<dbReference type="SUPFAM" id="SSF109604">
    <property type="entry name" value="HD-domain/PDEase-like"/>
    <property type="match status" value="1"/>
</dbReference>
<evidence type="ECO:0000313" key="4">
    <source>
        <dbReference type="EMBL" id="SHE46571.1"/>
    </source>
</evidence>
<dbReference type="OrthoDB" id="9803619at2"/>
<evidence type="ECO:0000256" key="1">
    <source>
        <dbReference type="ARBA" id="ARBA00022801"/>
    </source>
</evidence>
<comment type="similarity">
    <text evidence="2">Belongs to the dGTPase family. Type 2 subfamily.</text>
</comment>
<dbReference type="EMBL" id="FQVL01000001">
    <property type="protein sequence ID" value="SHE46571.1"/>
    <property type="molecule type" value="Genomic_DNA"/>
</dbReference>
<dbReference type="GO" id="GO:0008832">
    <property type="term" value="F:dGTPase activity"/>
    <property type="evidence" value="ECO:0007669"/>
    <property type="project" value="TreeGrafter"/>
</dbReference>
<accession>A0A1M4TQ41</accession>
<dbReference type="NCBIfam" id="NF041026">
    <property type="entry name" value="antiphage_dGTPase"/>
    <property type="match status" value="1"/>
</dbReference>
<dbReference type="Pfam" id="PF13286">
    <property type="entry name" value="HD_assoc"/>
    <property type="match status" value="1"/>
</dbReference>
<dbReference type="RefSeq" id="WP_073152753.1">
    <property type="nucleotide sequence ID" value="NZ_FQVL01000001.1"/>
</dbReference>
<dbReference type="PROSITE" id="PS51831">
    <property type="entry name" value="HD"/>
    <property type="match status" value="1"/>
</dbReference>
<dbReference type="HAMAP" id="MF_01212">
    <property type="entry name" value="dGTPase_type2"/>
    <property type="match status" value="1"/>
</dbReference>
<dbReference type="NCBIfam" id="TIGR01353">
    <property type="entry name" value="dGTP_triPase"/>
    <property type="match status" value="1"/>
</dbReference>
<dbReference type="Gene3D" id="1.10.3210.10">
    <property type="entry name" value="Hypothetical protein af1432"/>
    <property type="match status" value="1"/>
</dbReference>
<dbReference type="InterPro" id="IPR023023">
    <property type="entry name" value="dNTPase_2"/>
</dbReference>
<name>A0A1M4TQ41_9BACL</name>
<dbReference type="Pfam" id="PF01966">
    <property type="entry name" value="HD"/>
    <property type="match status" value="1"/>
</dbReference>
<dbReference type="Proteomes" id="UP000184476">
    <property type="component" value="Unassembled WGS sequence"/>
</dbReference>
<dbReference type="InterPro" id="IPR006674">
    <property type="entry name" value="HD_domain"/>
</dbReference>
<sequence length="435" mass="49654">MKRSFDQVNSLYQVSDYERFHDEALDMEVQGTAFEIDRARIIHSAAFRRLQAKTQVIGMYVGDLHRTRLTHSLEVAQIARQIANFLNRTSRSFMPEATLDASLVEAASLAHDLGHPPFGHRGEEALHRCMSKYGGFEANAHTFRLLTDLEGEHGEGLNLTRALLLSIMKYPISLDQAMQQLQKPYPPKASYFLSEEPRFKWVISPLLDHEQSYLLRTEPKPNEYLQTVNQSLECSLLEIADDIAYGTHDVEDAINLGLIQLDQLSDIIAPYAKIGLPPLQSACSLLENLRLGSEQLKYRLKRVFTLLISAFIASISLQKISNEFSSARVKYRVFLTSDMRPLLDQLHRLVADEVIYSHRVQTVAYRGSYIIQQLFDALMEEHALLPRSDRIKVKKAETEQEQARIVCDYIAGMTDSYAMKVHARLFGPSDRFFDD</sequence>
<evidence type="ECO:0000256" key="2">
    <source>
        <dbReference type="HAMAP-Rule" id="MF_01212"/>
    </source>
</evidence>
<evidence type="ECO:0000259" key="3">
    <source>
        <dbReference type="PROSITE" id="PS51831"/>
    </source>
</evidence>
<dbReference type="GO" id="GO:0006203">
    <property type="term" value="P:dGTP catabolic process"/>
    <property type="evidence" value="ECO:0007669"/>
    <property type="project" value="TreeGrafter"/>
</dbReference>
<keyword evidence="1 2" id="KW-0378">Hydrolase</keyword>
<feature type="domain" description="HD" evidence="3">
    <location>
        <begin position="68"/>
        <end position="246"/>
    </location>
</feature>
<evidence type="ECO:0000313" key="5">
    <source>
        <dbReference type="Proteomes" id="UP000184476"/>
    </source>
</evidence>
<dbReference type="STRING" id="112248.SAMN05444392_101580"/>